<name>A0AAW1T7I3_9CHLO</name>
<dbReference type="EMBL" id="JALJOV010000312">
    <property type="protein sequence ID" value="KAK9864804.1"/>
    <property type="molecule type" value="Genomic_DNA"/>
</dbReference>
<dbReference type="InterPro" id="IPR055207">
    <property type="entry name" value="POLR3C_WHD"/>
</dbReference>
<keyword evidence="4 5" id="KW-0539">Nucleus</keyword>
<evidence type="ECO:0000259" key="8">
    <source>
        <dbReference type="Pfam" id="PF08221"/>
    </source>
</evidence>
<proteinExistence type="inferred from homology"/>
<reference evidence="10 11" key="1">
    <citation type="journal article" date="2024" name="Nat. Commun.">
        <title>Phylogenomics reveals the evolutionary origins of lichenization in chlorophyte algae.</title>
        <authorList>
            <person name="Puginier C."/>
            <person name="Libourel C."/>
            <person name="Otte J."/>
            <person name="Skaloud P."/>
            <person name="Haon M."/>
            <person name="Grisel S."/>
            <person name="Petersen M."/>
            <person name="Berrin J.G."/>
            <person name="Delaux P.M."/>
            <person name="Dal Grande F."/>
            <person name="Keller J."/>
        </authorList>
    </citation>
    <scope>NUCLEOTIDE SEQUENCE [LARGE SCALE GENOMIC DNA]</scope>
    <source>
        <strain evidence="10 11">SAG 2523</strain>
    </source>
</reference>
<dbReference type="AlphaFoldDB" id="A0AAW1T7I3"/>
<organism evidence="10 11">
    <name type="scientific">Apatococcus fuscideae</name>
    <dbReference type="NCBI Taxonomy" id="2026836"/>
    <lineage>
        <taxon>Eukaryota</taxon>
        <taxon>Viridiplantae</taxon>
        <taxon>Chlorophyta</taxon>
        <taxon>core chlorophytes</taxon>
        <taxon>Trebouxiophyceae</taxon>
        <taxon>Chlorellales</taxon>
        <taxon>Chlorellaceae</taxon>
        <taxon>Apatococcus</taxon>
    </lineage>
</organism>
<dbReference type="PANTHER" id="PTHR12949:SF0">
    <property type="entry name" value="DNA-DIRECTED RNA POLYMERASE III SUBUNIT RPC3"/>
    <property type="match status" value="1"/>
</dbReference>
<dbReference type="InterPro" id="IPR039748">
    <property type="entry name" value="RPC3"/>
</dbReference>
<dbReference type="Pfam" id="PF08221">
    <property type="entry name" value="HTH_9"/>
    <property type="match status" value="1"/>
</dbReference>
<sequence length="549" mass="61176">MSEQQPLHPIACQLACLLVEEQLGPLCKEVCDLLLRKETQSLPELSRGTGCSRFELHQALLVLIQHNCVQPYTLVHDEGGSTPAQTVFQPDLRSILYRFRSARCLLHIIDTWGHIDSPATSKIAECIIEGLLENGRLTSDQLCINVAGKLDAGCKNQTPHKSIKRTLCQLISNHYVERAPPADLPMPRVTVHPKALSKRGGMSSSAKAAADQAENVRRLDKVGYGKERYRIPNDLRLDDDSSDCQSASKRQKVNHPSGTVGAELKGAPILWRVSFEEFNRRFRHDACVELIDQAKDGKAAAVAAAILQKTRQFETILKEESSQPTSAGIIKAALEEMKSRDTELPDIPDVAEALRQLEDDDLGLINSAPGGPDGTTYQIDLRFCISLTRLKAMEAIVRQRFGRLGLRIWRVLLLTGQLEQKSIKELALGDQKEVRQLLYGMLKAGFMAVTDIPKTADRAASRTFYTWRVQPESMTEKIGIDTLHAMFNVASRLSVESVLNSELLQQLELENKAIFKTHGQQLGRLKVVRDLLESSLLRLDDTSALFNDF</sequence>
<dbReference type="GO" id="GO:0003697">
    <property type="term" value="F:single-stranded DNA binding"/>
    <property type="evidence" value="ECO:0007669"/>
    <property type="project" value="UniProtKB-UniRule"/>
</dbReference>
<dbReference type="Gene3D" id="1.10.10.10">
    <property type="entry name" value="Winged helix-like DNA-binding domain superfamily/Winged helix DNA-binding domain"/>
    <property type="match status" value="4"/>
</dbReference>
<comment type="subunit">
    <text evidence="5">Component of the RNA polymerase III (Pol III) complex consisting of 17 subunits.</text>
</comment>
<dbReference type="Proteomes" id="UP001485043">
    <property type="component" value="Unassembled WGS sequence"/>
</dbReference>
<dbReference type="PANTHER" id="PTHR12949">
    <property type="entry name" value="RNA POLYMERASE III DNA DIRECTED -RELATED"/>
    <property type="match status" value="1"/>
</dbReference>
<evidence type="ECO:0000313" key="11">
    <source>
        <dbReference type="Proteomes" id="UP001485043"/>
    </source>
</evidence>
<comment type="subcellular location">
    <subcellularLocation>
        <location evidence="1 5">Nucleus</location>
    </subcellularLocation>
</comment>
<dbReference type="GO" id="GO:0006351">
    <property type="term" value="P:DNA-templated transcription"/>
    <property type="evidence" value="ECO:0007669"/>
    <property type="project" value="InterPro"/>
</dbReference>
<feature type="domain" description="RNA polymerase III Rpc82 C -terminal" evidence="7">
    <location>
        <begin position="166"/>
        <end position="363"/>
    </location>
</feature>
<gene>
    <name evidence="10" type="ORF">WJX84_000731</name>
</gene>
<dbReference type="InterPro" id="IPR008806">
    <property type="entry name" value="RNA_pol_III_Rpc82_C"/>
</dbReference>
<dbReference type="InterPro" id="IPR036388">
    <property type="entry name" value="WH-like_DNA-bd_sf"/>
</dbReference>
<dbReference type="Pfam" id="PF22536">
    <property type="entry name" value="WHD_POLR3C"/>
    <property type="match status" value="1"/>
</dbReference>
<dbReference type="GO" id="GO:0005666">
    <property type="term" value="C:RNA polymerase III complex"/>
    <property type="evidence" value="ECO:0007669"/>
    <property type="project" value="UniProtKB-UniRule"/>
</dbReference>
<evidence type="ECO:0000259" key="7">
    <source>
        <dbReference type="Pfam" id="PF05645"/>
    </source>
</evidence>
<comment type="similarity">
    <text evidence="5">Belongs to the eukaryotic RPC3/POLR3C RNA polymerase subunit family.</text>
</comment>
<keyword evidence="2 5" id="KW-0240">DNA-directed RNA polymerase</keyword>
<evidence type="ECO:0000256" key="4">
    <source>
        <dbReference type="ARBA" id="ARBA00023242"/>
    </source>
</evidence>
<evidence type="ECO:0000256" key="6">
    <source>
        <dbReference type="SAM" id="MobiDB-lite"/>
    </source>
</evidence>
<dbReference type="InterPro" id="IPR013197">
    <property type="entry name" value="RNA_pol_III_RPC82-rel_HTH"/>
</dbReference>
<feature type="domain" description="DNA-directed RNA polymerase III subunit RPC3 winged-helix" evidence="9">
    <location>
        <begin position="394"/>
        <end position="469"/>
    </location>
</feature>
<evidence type="ECO:0000256" key="2">
    <source>
        <dbReference type="ARBA" id="ARBA00022478"/>
    </source>
</evidence>
<feature type="region of interest" description="Disordered" evidence="6">
    <location>
        <begin position="234"/>
        <end position="260"/>
    </location>
</feature>
<accession>A0AAW1T7I3</accession>
<evidence type="ECO:0000313" key="10">
    <source>
        <dbReference type="EMBL" id="KAK9864804.1"/>
    </source>
</evidence>
<evidence type="ECO:0000259" key="9">
    <source>
        <dbReference type="Pfam" id="PF22536"/>
    </source>
</evidence>
<evidence type="ECO:0000256" key="5">
    <source>
        <dbReference type="RuleBase" id="RU367076"/>
    </source>
</evidence>
<evidence type="ECO:0000256" key="3">
    <source>
        <dbReference type="ARBA" id="ARBA00023163"/>
    </source>
</evidence>
<comment type="caution">
    <text evidence="10">The sequence shown here is derived from an EMBL/GenBank/DDBJ whole genome shotgun (WGS) entry which is preliminary data.</text>
</comment>
<dbReference type="Pfam" id="PF05645">
    <property type="entry name" value="RNA_pol_Rpc82"/>
    <property type="match status" value="1"/>
</dbReference>
<feature type="domain" description="RNA polymerase III subunit RPC82-related helix-turn-helix" evidence="8">
    <location>
        <begin position="14"/>
        <end position="70"/>
    </location>
</feature>
<evidence type="ECO:0000256" key="1">
    <source>
        <dbReference type="ARBA" id="ARBA00004123"/>
    </source>
</evidence>
<comment type="function">
    <text evidence="5">DNA-dependent RNA polymerase catalyzes the transcription of DNA into RNA using the four ribonucleoside triphosphates as substrates. Specific core component of RNA polymerase III which synthesizes small RNAs, such as 5S rRNA and tRNAs.</text>
</comment>
<keyword evidence="11" id="KW-1185">Reference proteome</keyword>
<protein>
    <recommendedName>
        <fullName evidence="5">DNA-directed RNA polymerase III subunit RPC3</fullName>
        <shortName evidence="5">RNA polymerase III subunit C3</shortName>
    </recommendedName>
</protein>
<keyword evidence="3 5" id="KW-0804">Transcription</keyword>